<proteinExistence type="predicted"/>
<protein>
    <submittedName>
        <fullName evidence="2">Uncharacterized protein</fullName>
    </submittedName>
</protein>
<sequence length="419" mass="50072">MNPYKKSSRLALSKNFCQMLKKKKNRLIYKFNYFIKLFIQRISNCIFLYTYIYLPNDSKVFVESTKMNSLSNSNIKTHNNKLYKENSESFGDLSNLSQAYVLYKISERGFLNVRNFISVLQQNGTSFLIKKKIKDSFHTQGILPSEGIKKQLKRPRTSQWKFWLKGNSHYDLSPNFWSALRSQKQKWRNRANRYRRSKQKYLDKRTSGKKLKLNTYRKQKDANSVLNKKTKDNLKKCYRYDLLAYQYIQYEKNSGTPPGAKREAISYHYKMSQNNLFAITKNIPITSFRGKIERLNIPYPKKDVDRKYLNWKNIDFSLKKKANIESWITGNYNNTQNTPIFTYNYQLIDKMEEILKIEQIFKNEKDPFALLIQKNTEMNRLHSRNSLLDWMGLNEEILDRPLTAEELLVFPEFVWFVNL</sequence>
<evidence type="ECO:0000313" key="2">
    <source>
        <dbReference type="EMBL" id="CAH9120753.1"/>
    </source>
</evidence>
<reference evidence="2" key="1">
    <citation type="submission" date="2022-07" db="EMBL/GenBank/DDBJ databases">
        <authorList>
            <person name="Macas J."/>
            <person name="Novak P."/>
            <person name="Neumann P."/>
        </authorList>
    </citation>
    <scope>NUCLEOTIDE SEQUENCE</scope>
</reference>
<gene>
    <name evidence="2" type="ORF">CEURO_LOCUS22851</name>
</gene>
<evidence type="ECO:0000313" key="3">
    <source>
        <dbReference type="Proteomes" id="UP001152484"/>
    </source>
</evidence>
<keyword evidence="1" id="KW-0812">Transmembrane</keyword>
<keyword evidence="3" id="KW-1185">Reference proteome</keyword>
<evidence type="ECO:0000256" key="1">
    <source>
        <dbReference type="SAM" id="Phobius"/>
    </source>
</evidence>
<comment type="caution">
    <text evidence="2">The sequence shown here is derived from an EMBL/GenBank/DDBJ whole genome shotgun (WGS) entry which is preliminary data.</text>
</comment>
<dbReference type="OrthoDB" id="1933081at2759"/>
<dbReference type="AlphaFoldDB" id="A0A9P1EQE4"/>
<name>A0A9P1EQE4_CUSEU</name>
<feature type="transmembrane region" description="Helical" evidence="1">
    <location>
        <begin position="31"/>
        <end position="54"/>
    </location>
</feature>
<keyword evidence="1" id="KW-1133">Transmembrane helix</keyword>
<organism evidence="2 3">
    <name type="scientific">Cuscuta europaea</name>
    <name type="common">European dodder</name>
    <dbReference type="NCBI Taxonomy" id="41803"/>
    <lineage>
        <taxon>Eukaryota</taxon>
        <taxon>Viridiplantae</taxon>
        <taxon>Streptophyta</taxon>
        <taxon>Embryophyta</taxon>
        <taxon>Tracheophyta</taxon>
        <taxon>Spermatophyta</taxon>
        <taxon>Magnoliopsida</taxon>
        <taxon>eudicotyledons</taxon>
        <taxon>Gunneridae</taxon>
        <taxon>Pentapetalae</taxon>
        <taxon>asterids</taxon>
        <taxon>lamiids</taxon>
        <taxon>Solanales</taxon>
        <taxon>Convolvulaceae</taxon>
        <taxon>Cuscuteae</taxon>
        <taxon>Cuscuta</taxon>
        <taxon>Cuscuta subgen. Cuscuta</taxon>
    </lineage>
</organism>
<dbReference type="EMBL" id="CAMAPE010000425">
    <property type="protein sequence ID" value="CAH9120753.1"/>
    <property type="molecule type" value="Genomic_DNA"/>
</dbReference>
<keyword evidence="1" id="KW-0472">Membrane</keyword>
<dbReference type="Proteomes" id="UP001152484">
    <property type="component" value="Unassembled WGS sequence"/>
</dbReference>
<accession>A0A9P1EQE4</accession>